<accession>A0A9D1FKN3</accession>
<evidence type="ECO:0000313" key="1">
    <source>
        <dbReference type="EMBL" id="HIS75616.1"/>
    </source>
</evidence>
<name>A0A9D1FKN3_9FIRM</name>
<dbReference type="InterPro" id="IPR025466">
    <property type="entry name" value="DUF4317"/>
</dbReference>
<protein>
    <submittedName>
        <fullName evidence="1">DUF4317 domain-containing protein</fullName>
    </submittedName>
</protein>
<dbReference type="EMBL" id="DVJP01000018">
    <property type="protein sequence ID" value="HIS75616.1"/>
    <property type="molecule type" value="Genomic_DNA"/>
</dbReference>
<dbReference type="AlphaFoldDB" id="A0A9D1FKN3"/>
<dbReference type="Pfam" id="PF14199">
    <property type="entry name" value="DUF4317"/>
    <property type="match status" value="1"/>
</dbReference>
<dbReference type="Proteomes" id="UP000824002">
    <property type="component" value="Unassembled WGS sequence"/>
</dbReference>
<reference evidence="1" key="2">
    <citation type="journal article" date="2021" name="PeerJ">
        <title>Extensive microbial diversity within the chicken gut microbiome revealed by metagenomics and culture.</title>
        <authorList>
            <person name="Gilroy R."/>
            <person name="Ravi A."/>
            <person name="Getino M."/>
            <person name="Pursley I."/>
            <person name="Horton D.L."/>
            <person name="Alikhan N.F."/>
            <person name="Baker D."/>
            <person name="Gharbi K."/>
            <person name="Hall N."/>
            <person name="Watson M."/>
            <person name="Adriaenssens E.M."/>
            <person name="Foster-Nyarko E."/>
            <person name="Jarju S."/>
            <person name="Secka A."/>
            <person name="Antonio M."/>
            <person name="Oren A."/>
            <person name="Chaudhuri R.R."/>
            <person name="La Ragione R."/>
            <person name="Hildebrand F."/>
            <person name="Pallen M.J."/>
        </authorList>
    </citation>
    <scope>NUCLEOTIDE SEQUENCE</scope>
    <source>
        <strain evidence="1">CHK199-13235</strain>
    </source>
</reference>
<reference evidence="1" key="1">
    <citation type="submission" date="2020-10" db="EMBL/GenBank/DDBJ databases">
        <authorList>
            <person name="Gilroy R."/>
        </authorList>
    </citation>
    <scope>NUCLEOTIDE SEQUENCE</scope>
    <source>
        <strain evidence="1">CHK199-13235</strain>
    </source>
</reference>
<gene>
    <name evidence="1" type="ORF">IAB51_02295</name>
</gene>
<comment type="caution">
    <text evidence="1">The sequence shown here is derived from an EMBL/GenBank/DDBJ whole genome shotgun (WGS) entry which is preliminary data.</text>
</comment>
<evidence type="ECO:0000313" key="2">
    <source>
        <dbReference type="Proteomes" id="UP000824002"/>
    </source>
</evidence>
<proteinExistence type="predicted"/>
<sequence length="378" mass="42504">MNKKEINEIRRQLTPDRGLKKIYGCYVNTNKEIISYIEESLALMPEFEAQKFSSLLKKCLSGVLGKNLIDIVFSTQQVADSDEHRLLTALRSSSLQDRDARDAFYQKAIDALDMDGSNYLVLLAADTYDVPTRGKDDEVMEDASDTVFTYFVCCICPVKDGKEELGYYAGDNEFHSCIPTQIVGAPELGFLFPAFDDRAANIYNALLYAKNPAQLHQEFIDAVFCTEPPVSALEQKEIFEDVLSGSLEEDCSFQVVQSVHEQIREMITQHAETKNPEPLELSVREVSGILHNCGVPEERVEVFQEKCSESFGEAASLNPNNIIDSKKFEIRTPQVKISVDPEFSYLVETRMIDGRKYILIPSDEGVEINGVKVTTDSQ</sequence>
<organism evidence="1 2">
    <name type="scientific">Candidatus Merdivicinus excrementipullorum</name>
    <dbReference type="NCBI Taxonomy" id="2840867"/>
    <lineage>
        <taxon>Bacteria</taxon>
        <taxon>Bacillati</taxon>
        <taxon>Bacillota</taxon>
        <taxon>Clostridia</taxon>
        <taxon>Eubacteriales</taxon>
        <taxon>Oscillospiraceae</taxon>
        <taxon>Oscillospiraceae incertae sedis</taxon>
        <taxon>Candidatus Merdivicinus</taxon>
    </lineage>
</organism>